<dbReference type="EMBL" id="KV428562">
    <property type="protein sequence ID" value="KZT31480.1"/>
    <property type="molecule type" value="Genomic_DNA"/>
</dbReference>
<feature type="non-terminal residue" evidence="2">
    <location>
        <position position="226"/>
    </location>
</feature>
<dbReference type="AlphaFoldDB" id="A0A165WSH7"/>
<evidence type="ECO:0000313" key="2">
    <source>
        <dbReference type="EMBL" id="KZT31480.1"/>
    </source>
</evidence>
<feature type="region of interest" description="Disordered" evidence="1">
    <location>
        <begin position="1"/>
        <end position="23"/>
    </location>
</feature>
<proteinExistence type="predicted"/>
<organism evidence="2 3">
    <name type="scientific">Sistotremastrum suecicum HHB10207 ss-3</name>
    <dbReference type="NCBI Taxonomy" id="1314776"/>
    <lineage>
        <taxon>Eukaryota</taxon>
        <taxon>Fungi</taxon>
        <taxon>Dikarya</taxon>
        <taxon>Basidiomycota</taxon>
        <taxon>Agaricomycotina</taxon>
        <taxon>Agaricomycetes</taxon>
        <taxon>Sistotremastrales</taxon>
        <taxon>Sistotremastraceae</taxon>
        <taxon>Sistotremastrum</taxon>
    </lineage>
</organism>
<keyword evidence="3" id="KW-1185">Reference proteome</keyword>
<reference evidence="2 3" key="1">
    <citation type="journal article" date="2016" name="Mol. Biol. Evol.">
        <title>Comparative Genomics of Early-Diverging Mushroom-Forming Fungi Provides Insights into the Origins of Lignocellulose Decay Capabilities.</title>
        <authorList>
            <person name="Nagy L.G."/>
            <person name="Riley R."/>
            <person name="Tritt A."/>
            <person name="Adam C."/>
            <person name="Daum C."/>
            <person name="Floudas D."/>
            <person name="Sun H."/>
            <person name="Yadav J.S."/>
            <person name="Pangilinan J."/>
            <person name="Larsson K.H."/>
            <person name="Matsuura K."/>
            <person name="Barry K."/>
            <person name="Labutti K."/>
            <person name="Kuo R."/>
            <person name="Ohm R.A."/>
            <person name="Bhattacharya S.S."/>
            <person name="Shirouzu T."/>
            <person name="Yoshinaga Y."/>
            <person name="Martin F.M."/>
            <person name="Grigoriev I.V."/>
            <person name="Hibbett D.S."/>
        </authorList>
    </citation>
    <scope>NUCLEOTIDE SEQUENCE [LARGE SCALE GENOMIC DNA]</scope>
    <source>
        <strain evidence="2 3">HHB10207 ss-3</strain>
    </source>
</reference>
<accession>A0A165WSH7</accession>
<protein>
    <submittedName>
        <fullName evidence="2">Uncharacterized protein</fullName>
    </submittedName>
</protein>
<dbReference type="Proteomes" id="UP000076798">
    <property type="component" value="Unassembled WGS sequence"/>
</dbReference>
<name>A0A165WSH7_9AGAM</name>
<evidence type="ECO:0000256" key="1">
    <source>
        <dbReference type="SAM" id="MobiDB-lite"/>
    </source>
</evidence>
<gene>
    <name evidence="2" type="ORF">SISSUDRAFT_1038402</name>
</gene>
<evidence type="ECO:0000313" key="3">
    <source>
        <dbReference type="Proteomes" id="UP000076798"/>
    </source>
</evidence>
<sequence length="226" mass="24865">MSQQTSRQEATPERALESPSTTDLLSLVVSPKIETSPELLLNSQLPPSEQQLMDELKALLEQRSTELETGGLSEFKTFTLSEVSQSITPCIRYLLLQQVIKIVNGVLFNQDPPHFIPGTPLTVRSVDDAVFDGWLAPGVEKRAQWTGAGKHITSKKGKWYQGLVTSRMALEVLPSQGSVMNVASNEVVNRIVSLVERSETAQAVVENISTLALGIHWLTLETTAER</sequence>